<feature type="domain" description="Beta-lactamase-related" evidence="1">
    <location>
        <begin position="161"/>
        <end position="420"/>
    </location>
</feature>
<keyword evidence="2" id="KW-0378">Hydrolase</keyword>
<dbReference type="EMBL" id="QGEG01000002">
    <property type="protein sequence ID" value="PWL38934.1"/>
    <property type="molecule type" value="Genomic_DNA"/>
</dbReference>
<sequence>MKLFKRALVLLLIIIGVLVYLNYTKLNIISGYAAKNMASSVFVAQRSAESITQYDNNVPLIKLAETEVDNKTKSASSSVYGFMERQSVYREGLGAVLINDDYDSSEFTLKPNRNRLSDTIPYPYGQLNPKDTIFPEIDMVQLNKAVTTAFSNADVQKTRTLLVLYKGHLVTEKYIDGFTKDTPILGWSMAKSVLATCYGVLEHQGKLGMDWPAPIAEWKEDERRNITLNHLLRMQSGLEWEEDYTKISDVTKMLFLDSDMTKAQKKKKAIAKPTEIWNYSSGTSNLLSGILRQQFRSHQEYLDFPYSAFIDKIGMYSMTLEADIAGNYIGSAYAWANTRDWARFGQLYLDKGLWNGEQLFNTAWVDYITEPTPHSDGTYGAHFWLNVNGRYPDAPKDLFSCNGHEGQYVFVIPSKDLVIVRTGLAQDPLFDVNTFLSEVVKSVQ</sequence>
<dbReference type="AlphaFoldDB" id="A0A316KYK4"/>
<evidence type="ECO:0000313" key="3">
    <source>
        <dbReference type="Proteomes" id="UP000245762"/>
    </source>
</evidence>
<evidence type="ECO:0000259" key="1">
    <source>
        <dbReference type="Pfam" id="PF00144"/>
    </source>
</evidence>
<dbReference type="InterPro" id="IPR012338">
    <property type="entry name" value="Beta-lactam/transpept-like"/>
</dbReference>
<name>A0A316KYK4_9FLAO</name>
<comment type="caution">
    <text evidence="2">The sequence shown here is derived from an EMBL/GenBank/DDBJ whole genome shotgun (WGS) entry which is preliminary data.</text>
</comment>
<accession>A0A316KYK4</accession>
<dbReference type="InterPro" id="IPR001466">
    <property type="entry name" value="Beta-lactam-related"/>
</dbReference>
<dbReference type="Gene3D" id="3.40.710.10">
    <property type="entry name" value="DD-peptidase/beta-lactamase superfamily"/>
    <property type="match status" value="1"/>
</dbReference>
<dbReference type="InterPro" id="IPR050789">
    <property type="entry name" value="Diverse_Enzym_Activities"/>
</dbReference>
<dbReference type="Proteomes" id="UP000245762">
    <property type="component" value="Unassembled WGS sequence"/>
</dbReference>
<dbReference type="SUPFAM" id="SSF56601">
    <property type="entry name" value="beta-lactamase/transpeptidase-like"/>
    <property type="match status" value="1"/>
</dbReference>
<dbReference type="PANTHER" id="PTHR43283:SF7">
    <property type="entry name" value="BETA-LACTAMASE-RELATED DOMAIN-CONTAINING PROTEIN"/>
    <property type="match status" value="1"/>
</dbReference>
<dbReference type="PANTHER" id="PTHR43283">
    <property type="entry name" value="BETA-LACTAMASE-RELATED"/>
    <property type="match status" value="1"/>
</dbReference>
<dbReference type="RefSeq" id="WP_109663257.1">
    <property type="nucleotide sequence ID" value="NZ_QGEG01000002.1"/>
</dbReference>
<dbReference type="OrthoDB" id="9773047at2"/>
<dbReference type="Pfam" id="PF00144">
    <property type="entry name" value="Beta-lactamase"/>
    <property type="match status" value="1"/>
</dbReference>
<reference evidence="2 3" key="1">
    <citation type="submission" date="2018-05" db="EMBL/GenBank/DDBJ databases">
        <title>Complete genome sequence of Flagellimonas aquimarina ECD12 isolated from seaweed Ecklonia cava.</title>
        <authorList>
            <person name="Choi S."/>
            <person name="Seong C."/>
        </authorList>
    </citation>
    <scope>NUCLEOTIDE SEQUENCE [LARGE SCALE GENOMIC DNA]</scope>
    <source>
        <strain evidence="2 3">ECD12</strain>
    </source>
</reference>
<dbReference type="GO" id="GO:0016787">
    <property type="term" value="F:hydrolase activity"/>
    <property type="evidence" value="ECO:0007669"/>
    <property type="project" value="UniProtKB-KW"/>
</dbReference>
<keyword evidence="3" id="KW-1185">Reference proteome</keyword>
<proteinExistence type="predicted"/>
<organism evidence="2 3">
    <name type="scientific">Flagellimonas aquimarina</name>
    <dbReference type="NCBI Taxonomy" id="2201895"/>
    <lineage>
        <taxon>Bacteria</taxon>
        <taxon>Pseudomonadati</taxon>
        <taxon>Bacteroidota</taxon>
        <taxon>Flavobacteriia</taxon>
        <taxon>Flavobacteriales</taxon>
        <taxon>Flavobacteriaceae</taxon>
        <taxon>Flagellimonas</taxon>
    </lineage>
</organism>
<evidence type="ECO:0000313" key="2">
    <source>
        <dbReference type="EMBL" id="PWL38934.1"/>
    </source>
</evidence>
<gene>
    <name evidence="2" type="ORF">DKG77_11950</name>
</gene>
<protein>
    <submittedName>
        <fullName evidence="2">Serine hydrolase</fullName>
    </submittedName>
</protein>